<evidence type="ECO:0000313" key="7">
    <source>
        <dbReference type="Proteomes" id="UP000094236"/>
    </source>
</evidence>
<evidence type="ECO:0008006" key="8">
    <source>
        <dbReference type="Google" id="ProtNLM"/>
    </source>
</evidence>
<evidence type="ECO:0000256" key="1">
    <source>
        <dbReference type="ARBA" id="ARBA00004604"/>
    </source>
</evidence>
<dbReference type="GO" id="GO:0034399">
    <property type="term" value="C:nuclear periphery"/>
    <property type="evidence" value="ECO:0007669"/>
    <property type="project" value="EnsemblFungi"/>
</dbReference>
<evidence type="ECO:0000256" key="5">
    <source>
        <dbReference type="SAM" id="MobiDB-lite"/>
    </source>
</evidence>
<feature type="region of interest" description="Disordered" evidence="5">
    <location>
        <begin position="95"/>
        <end position="140"/>
    </location>
</feature>
<dbReference type="STRING" id="669874.A0A1E4TYG6"/>
<dbReference type="GO" id="GO:0004534">
    <property type="term" value="F:5'-3' RNA exonuclease activity"/>
    <property type="evidence" value="ECO:0007669"/>
    <property type="project" value="EnsemblFungi"/>
</dbReference>
<dbReference type="PANTHER" id="PTHR14577">
    <property type="entry name" value="NUCLEOLAR PROTEIN 12"/>
    <property type="match status" value="1"/>
</dbReference>
<dbReference type="GO" id="GO:0000477">
    <property type="term" value="P:generation of mature 5'-end of LSU-rRNA from tricistronic rRNA transcript (SSU-rRNA, 5.8S rRNA, LSU-rRNA)"/>
    <property type="evidence" value="ECO:0007669"/>
    <property type="project" value="EnsemblFungi"/>
</dbReference>
<accession>A0A1E4TYG6</accession>
<dbReference type="Proteomes" id="UP000094236">
    <property type="component" value="Unassembled WGS sequence"/>
</dbReference>
<reference evidence="7" key="1">
    <citation type="submission" date="2016-05" db="EMBL/GenBank/DDBJ databases">
        <title>Comparative genomics of biotechnologically important yeasts.</title>
        <authorList>
            <consortium name="DOE Joint Genome Institute"/>
            <person name="Riley R."/>
            <person name="Haridas S."/>
            <person name="Wolfe K.H."/>
            <person name="Lopes M.R."/>
            <person name="Hittinger C.T."/>
            <person name="Goker M."/>
            <person name="Salamov A."/>
            <person name="Wisecaver J."/>
            <person name="Long T.M."/>
            <person name="Aerts A.L."/>
            <person name="Barry K."/>
            <person name="Choi C."/>
            <person name="Clum A."/>
            <person name="Coughlan A.Y."/>
            <person name="Deshpande S."/>
            <person name="Douglass A.P."/>
            <person name="Hanson S.J."/>
            <person name="Klenk H.-P."/>
            <person name="Labutti K."/>
            <person name="Lapidus A."/>
            <person name="Lindquist E."/>
            <person name="Lipzen A."/>
            <person name="Meier-Kolthoff J.P."/>
            <person name="Ohm R.A."/>
            <person name="Otillar R.P."/>
            <person name="Pangilinan J."/>
            <person name="Peng Y."/>
            <person name="Rokas A."/>
            <person name="Rosa C.A."/>
            <person name="Scheuner C."/>
            <person name="Sibirny A.A."/>
            <person name="Slot J.C."/>
            <person name="Stielow J.B."/>
            <person name="Sun H."/>
            <person name="Kurtzman C.P."/>
            <person name="Blackwell M."/>
            <person name="Grigoriev I.V."/>
            <person name="Jeffries T.W."/>
        </authorList>
    </citation>
    <scope>NUCLEOTIDE SEQUENCE [LARGE SCALE GENOMIC DNA]</scope>
    <source>
        <strain evidence="7">NRRL Y-2460</strain>
    </source>
</reference>
<evidence type="ECO:0000313" key="6">
    <source>
        <dbReference type="EMBL" id="ODV96789.1"/>
    </source>
</evidence>
<feature type="region of interest" description="Disordered" evidence="5">
    <location>
        <begin position="1"/>
        <end position="26"/>
    </location>
</feature>
<name>A0A1E4TYG6_PACTA</name>
<keyword evidence="7" id="KW-1185">Reference proteome</keyword>
<dbReference type="EMBL" id="KV454012">
    <property type="protein sequence ID" value="ODV96789.1"/>
    <property type="molecule type" value="Genomic_DNA"/>
</dbReference>
<dbReference type="OrthoDB" id="551633at2759"/>
<sequence length="266" mass="30852">MGKQNREILTGGKKYAQKQQKKHRVDEVVFDKESREEYLTGFHKRKIQRQKKAQEFNKERERLAKIEERKKIRDERKEVVAKQLERYNEQLKDLSGIVDDSDEGDNIDDESSSGKLTETEEWEGFKDDDGVVEKISNGNGNKDTIDLNVKGILKRKEVYPSNPDILHAANGEDGVVTVTIESMDPDNSDSDDDFGSSNDLEAIAKKNNVELAKSQEVLKKSIQRAKEYAKIVQNEERPKKKKKFRYLSKSERRQNLKKQHDKRAKK</sequence>
<protein>
    <recommendedName>
        <fullName evidence="8">Ribosomal RNA-processing protein 17</fullName>
    </recommendedName>
</protein>
<comment type="subcellular location">
    <subcellularLocation>
        <location evidence="1">Nucleus</location>
        <location evidence="1">Nucleolus</location>
    </subcellularLocation>
</comment>
<dbReference type="GO" id="GO:0005730">
    <property type="term" value="C:nucleolus"/>
    <property type="evidence" value="ECO:0007669"/>
    <property type="project" value="UniProtKB-SubCell"/>
</dbReference>
<feature type="compositionally biased region" description="Basic and acidic residues" evidence="5">
    <location>
        <begin position="123"/>
        <end position="132"/>
    </location>
</feature>
<proteinExistence type="inferred from homology"/>
<dbReference type="AlphaFoldDB" id="A0A1E4TYG6"/>
<evidence type="ECO:0000256" key="2">
    <source>
        <dbReference type="ARBA" id="ARBA00007175"/>
    </source>
</evidence>
<comment type="similarity">
    <text evidence="2">Belongs to the RRP17 family.</text>
</comment>
<evidence type="ECO:0000256" key="3">
    <source>
        <dbReference type="ARBA" id="ARBA00023054"/>
    </source>
</evidence>
<gene>
    <name evidence="6" type="ORF">PACTADRAFT_48603</name>
</gene>
<dbReference type="Pfam" id="PF09805">
    <property type="entry name" value="Nop25"/>
    <property type="match status" value="1"/>
</dbReference>
<dbReference type="PANTHER" id="PTHR14577:SF0">
    <property type="entry name" value="NUCLEOLAR PROTEIN 12"/>
    <property type="match status" value="1"/>
</dbReference>
<keyword evidence="3" id="KW-0175">Coiled coil</keyword>
<evidence type="ECO:0000256" key="4">
    <source>
        <dbReference type="ARBA" id="ARBA00023242"/>
    </source>
</evidence>
<keyword evidence="4" id="KW-0539">Nucleus</keyword>
<dbReference type="InterPro" id="IPR019186">
    <property type="entry name" value="Nucleolar_protein_12"/>
</dbReference>
<feature type="region of interest" description="Disordered" evidence="5">
    <location>
        <begin position="233"/>
        <end position="266"/>
    </location>
</feature>
<dbReference type="GO" id="GO:0019843">
    <property type="term" value="F:rRNA binding"/>
    <property type="evidence" value="ECO:0007669"/>
    <property type="project" value="TreeGrafter"/>
</dbReference>
<dbReference type="GO" id="GO:0005737">
    <property type="term" value="C:cytoplasm"/>
    <property type="evidence" value="ECO:0007669"/>
    <property type="project" value="EnsemblFungi"/>
</dbReference>
<feature type="compositionally biased region" description="Acidic residues" evidence="5">
    <location>
        <begin position="99"/>
        <end position="111"/>
    </location>
</feature>
<feature type="compositionally biased region" description="Basic residues" evidence="5">
    <location>
        <begin position="255"/>
        <end position="266"/>
    </location>
</feature>
<dbReference type="GO" id="GO:1990275">
    <property type="term" value="F:preribosome binding"/>
    <property type="evidence" value="ECO:0007669"/>
    <property type="project" value="EnsemblFungi"/>
</dbReference>
<organism evidence="6 7">
    <name type="scientific">Pachysolen tannophilus NRRL Y-2460</name>
    <dbReference type="NCBI Taxonomy" id="669874"/>
    <lineage>
        <taxon>Eukaryota</taxon>
        <taxon>Fungi</taxon>
        <taxon>Dikarya</taxon>
        <taxon>Ascomycota</taxon>
        <taxon>Saccharomycotina</taxon>
        <taxon>Pichiomycetes</taxon>
        <taxon>Pachysolenaceae</taxon>
        <taxon>Pachysolen</taxon>
    </lineage>
</organism>